<organism evidence="5 6">
    <name type="scientific">Saccharopolyspora gregorii</name>
    <dbReference type="NCBI Taxonomy" id="33914"/>
    <lineage>
        <taxon>Bacteria</taxon>
        <taxon>Bacillati</taxon>
        <taxon>Actinomycetota</taxon>
        <taxon>Actinomycetes</taxon>
        <taxon>Pseudonocardiales</taxon>
        <taxon>Pseudonocardiaceae</taxon>
        <taxon>Saccharopolyspora</taxon>
    </lineage>
</organism>
<reference evidence="6" key="1">
    <citation type="journal article" date="2019" name="Int. J. Syst. Evol. Microbiol.">
        <title>The Global Catalogue of Microorganisms (GCM) 10K type strain sequencing project: providing services to taxonomists for standard genome sequencing and annotation.</title>
        <authorList>
            <consortium name="The Broad Institute Genomics Platform"/>
            <consortium name="The Broad Institute Genome Sequencing Center for Infectious Disease"/>
            <person name="Wu L."/>
            <person name="Ma J."/>
        </authorList>
    </citation>
    <scope>NUCLEOTIDE SEQUENCE [LARGE SCALE GENOMIC DNA]</scope>
    <source>
        <strain evidence="6">JCM 9687</strain>
    </source>
</reference>
<evidence type="ECO:0000313" key="5">
    <source>
        <dbReference type="EMBL" id="GAA3359281.1"/>
    </source>
</evidence>
<evidence type="ECO:0000313" key="6">
    <source>
        <dbReference type="Proteomes" id="UP001500483"/>
    </source>
</evidence>
<dbReference type="Gene3D" id="3.40.630.30">
    <property type="match status" value="1"/>
</dbReference>
<accession>A0ABP6RQK5</accession>
<dbReference type="PANTHER" id="PTHR43877">
    <property type="entry name" value="AMINOALKYLPHOSPHONATE N-ACETYLTRANSFERASE-RELATED-RELATED"/>
    <property type="match status" value="1"/>
</dbReference>
<dbReference type="InterPro" id="IPR000182">
    <property type="entry name" value="GNAT_dom"/>
</dbReference>
<feature type="domain" description="N-acetyltransferase" evidence="4">
    <location>
        <begin position="72"/>
        <end position="224"/>
    </location>
</feature>
<dbReference type="InterPro" id="IPR016181">
    <property type="entry name" value="Acyl_CoA_acyltransferase"/>
</dbReference>
<dbReference type="CDD" id="cd04301">
    <property type="entry name" value="NAT_SF"/>
    <property type="match status" value="1"/>
</dbReference>
<evidence type="ECO:0000256" key="3">
    <source>
        <dbReference type="SAM" id="MobiDB-lite"/>
    </source>
</evidence>
<evidence type="ECO:0000256" key="2">
    <source>
        <dbReference type="ARBA" id="ARBA00023315"/>
    </source>
</evidence>
<keyword evidence="2" id="KW-0012">Acyltransferase</keyword>
<feature type="region of interest" description="Disordered" evidence="3">
    <location>
        <begin position="14"/>
        <end position="33"/>
    </location>
</feature>
<dbReference type="SUPFAM" id="SSF55729">
    <property type="entry name" value="Acyl-CoA N-acyltransferases (Nat)"/>
    <property type="match status" value="1"/>
</dbReference>
<dbReference type="Proteomes" id="UP001500483">
    <property type="component" value="Unassembled WGS sequence"/>
</dbReference>
<dbReference type="InterPro" id="IPR050832">
    <property type="entry name" value="Bact_Acetyltransf"/>
</dbReference>
<comment type="caution">
    <text evidence="5">The sequence shown here is derived from an EMBL/GenBank/DDBJ whole genome shotgun (WGS) entry which is preliminary data.</text>
</comment>
<evidence type="ECO:0000256" key="1">
    <source>
        <dbReference type="ARBA" id="ARBA00022679"/>
    </source>
</evidence>
<protein>
    <recommendedName>
        <fullName evidence="4">N-acetyltransferase domain-containing protein</fullName>
    </recommendedName>
</protein>
<proteinExistence type="predicted"/>
<sequence length="228" mass="24307">MRRTRASLLCAATYPDPGRAREDGTPHPPRRVRGSSRFGIGLLVGWGSGWGWRMVDVVVPGPADDGLVDAVAELLEAQVRAGAALGWVEPPPRAEIAELIGGILADGPGEAACAVARDAGELVGFGYWRRYARPTHRPHADLEKLAVAPSASRRGIGRAVLRALVASARAAGVEQLTLDFRGDNHAAERLYRSEGFVEYGRLAGFVAPADGTRHDKVLHVKDLRAPTG</sequence>
<keyword evidence="6" id="KW-1185">Reference proteome</keyword>
<dbReference type="Pfam" id="PF00583">
    <property type="entry name" value="Acetyltransf_1"/>
    <property type="match status" value="1"/>
</dbReference>
<name>A0ABP6RQK5_9PSEU</name>
<evidence type="ECO:0000259" key="4">
    <source>
        <dbReference type="PROSITE" id="PS51186"/>
    </source>
</evidence>
<dbReference type="PROSITE" id="PS51186">
    <property type="entry name" value="GNAT"/>
    <property type="match status" value="1"/>
</dbReference>
<keyword evidence="1" id="KW-0808">Transferase</keyword>
<gene>
    <name evidence="5" type="ORF">GCM10020366_34660</name>
</gene>
<dbReference type="EMBL" id="BAAAYK010000038">
    <property type="protein sequence ID" value="GAA3359281.1"/>
    <property type="molecule type" value="Genomic_DNA"/>
</dbReference>
<dbReference type="PANTHER" id="PTHR43877:SF2">
    <property type="entry name" value="AMINOALKYLPHOSPHONATE N-ACETYLTRANSFERASE-RELATED"/>
    <property type="match status" value="1"/>
</dbReference>